<evidence type="ECO:0000313" key="4">
    <source>
        <dbReference type="EMBL" id="CUN05612.1"/>
    </source>
</evidence>
<comment type="subcellular location">
    <subcellularLocation>
        <location evidence="1">Cell envelope</location>
    </subcellularLocation>
</comment>
<dbReference type="AlphaFoldDB" id="A0A173TRP4"/>
<evidence type="ECO:0000256" key="1">
    <source>
        <dbReference type="ARBA" id="ARBA00004196"/>
    </source>
</evidence>
<dbReference type="GO" id="GO:0030313">
    <property type="term" value="C:cell envelope"/>
    <property type="evidence" value="ECO:0007669"/>
    <property type="project" value="UniProtKB-SubCell"/>
</dbReference>
<dbReference type="Gene3D" id="2.60.40.1850">
    <property type="match status" value="1"/>
</dbReference>
<sequence>MCDKTMENYKPNMFQLQCLKALEIQIEEGKGYNEAEIGRKMQVNRSTISRCFKRYREEGFLEDKGFTRKGKEFLEYYKMIEADLYHYFASIGINEQQQRQAVTGMFDTADIDTIQKLCQKEKMHLKYESIGKNESKEITKMTYEQLCSSLKKGIYQVAFSIYRQGKDWQSLSMADQGFEKPAYLHLKGDKNYLELAVREMKAMTKGGAMLSGHIQTVKCRSSKDVLTDLPIQDKKIQIPFEDFEFEQLSETEITGQIQLFMTSSVGEKRMPESMATLILKI</sequence>
<protein>
    <submittedName>
        <fullName evidence="4">Iron Transport-associated domain</fullName>
    </submittedName>
</protein>
<dbReference type="Proteomes" id="UP000095598">
    <property type="component" value="Unassembled WGS sequence"/>
</dbReference>
<dbReference type="SUPFAM" id="SSF158911">
    <property type="entry name" value="NEAT domain-like"/>
    <property type="match status" value="1"/>
</dbReference>
<dbReference type="RefSeq" id="WP_055259132.1">
    <property type="nucleotide sequence ID" value="NZ_CYXT01000018.1"/>
</dbReference>
<dbReference type="InterPro" id="IPR037250">
    <property type="entry name" value="NEAT_dom_sf"/>
</dbReference>
<evidence type="ECO:0000313" key="5">
    <source>
        <dbReference type="Proteomes" id="UP000095598"/>
    </source>
</evidence>
<dbReference type="CDD" id="cd06920">
    <property type="entry name" value="NEAT"/>
    <property type="match status" value="1"/>
</dbReference>
<evidence type="ECO:0000256" key="2">
    <source>
        <dbReference type="ARBA" id="ARBA00022729"/>
    </source>
</evidence>
<reference evidence="4 5" key="1">
    <citation type="submission" date="2015-09" db="EMBL/GenBank/DDBJ databases">
        <authorList>
            <consortium name="Pathogen Informatics"/>
        </authorList>
    </citation>
    <scope>NUCLEOTIDE SEQUENCE [LARGE SCALE GENOMIC DNA]</scope>
    <source>
        <strain evidence="4 5">2789STDY5608868</strain>
    </source>
</reference>
<feature type="domain" description="NEAT" evidence="3">
    <location>
        <begin position="150"/>
        <end position="281"/>
    </location>
</feature>
<dbReference type="EMBL" id="CYXT01000018">
    <property type="protein sequence ID" value="CUN05612.1"/>
    <property type="molecule type" value="Genomic_DNA"/>
</dbReference>
<dbReference type="InterPro" id="IPR006635">
    <property type="entry name" value="NEAT_dom"/>
</dbReference>
<accession>A0A173TRP4</accession>
<evidence type="ECO:0000259" key="3">
    <source>
        <dbReference type="PROSITE" id="PS50978"/>
    </source>
</evidence>
<dbReference type="PROSITE" id="PS50978">
    <property type="entry name" value="NEAT"/>
    <property type="match status" value="1"/>
</dbReference>
<organism evidence="4 5">
    <name type="scientific">Anaerostipes hadrus</name>
    <dbReference type="NCBI Taxonomy" id="649756"/>
    <lineage>
        <taxon>Bacteria</taxon>
        <taxon>Bacillati</taxon>
        <taxon>Bacillota</taxon>
        <taxon>Clostridia</taxon>
        <taxon>Lachnospirales</taxon>
        <taxon>Lachnospiraceae</taxon>
        <taxon>Anaerostipes</taxon>
    </lineage>
</organism>
<keyword evidence="2" id="KW-0732">Signal</keyword>
<proteinExistence type="predicted"/>
<gene>
    <name evidence="4" type="ORF">ERS852425_02325</name>
</gene>
<name>A0A173TRP4_ANAHA</name>